<evidence type="ECO:0000313" key="4">
    <source>
        <dbReference type="Proteomes" id="UP000053260"/>
    </source>
</evidence>
<dbReference type="Pfam" id="PF00515">
    <property type="entry name" value="TPR_1"/>
    <property type="match status" value="1"/>
</dbReference>
<feature type="region of interest" description="Disordered" evidence="2">
    <location>
        <begin position="165"/>
        <end position="195"/>
    </location>
</feature>
<accession>A0A101V3S0</accession>
<dbReference type="STRING" id="909626.AQJ91_07195"/>
<dbReference type="AlphaFoldDB" id="A0A101V3S0"/>
<gene>
    <name evidence="3" type="ORF">AQJ91_07195</name>
</gene>
<dbReference type="PANTHER" id="PTHR44395">
    <property type="match status" value="1"/>
</dbReference>
<evidence type="ECO:0000256" key="1">
    <source>
        <dbReference type="PROSITE-ProRule" id="PRU00339"/>
    </source>
</evidence>
<dbReference type="PROSITE" id="PS50005">
    <property type="entry name" value="TPR"/>
    <property type="match status" value="2"/>
</dbReference>
<feature type="repeat" description="TPR" evidence="1">
    <location>
        <begin position="137"/>
        <end position="170"/>
    </location>
</feature>
<keyword evidence="1" id="KW-0802">TPR repeat</keyword>
<comment type="caution">
    <text evidence="3">The sequence shown here is derived from an EMBL/GenBank/DDBJ whole genome shotgun (WGS) entry which is preliminary data.</text>
</comment>
<dbReference type="SUPFAM" id="SSF48452">
    <property type="entry name" value="TPR-like"/>
    <property type="match status" value="1"/>
</dbReference>
<dbReference type="InterPro" id="IPR011990">
    <property type="entry name" value="TPR-like_helical_dom_sf"/>
</dbReference>
<evidence type="ECO:0000256" key="2">
    <source>
        <dbReference type="SAM" id="MobiDB-lite"/>
    </source>
</evidence>
<organism evidence="3 4">
    <name type="scientific">Streptomyces dysideae</name>
    <dbReference type="NCBI Taxonomy" id="909626"/>
    <lineage>
        <taxon>Bacteria</taxon>
        <taxon>Bacillati</taxon>
        <taxon>Actinomycetota</taxon>
        <taxon>Actinomycetes</taxon>
        <taxon>Kitasatosporales</taxon>
        <taxon>Streptomycetaceae</taxon>
        <taxon>Streptomyces</taxon>
    </lineage>
</organism>
<feature type="repeat" description="TPR" evidence="1">
    <location>
        <begin position="70"/>
        <end position="103"/>
    </location>
</feature>
<name>A0A101V3S0_9ACTN</name>
<dbReference type="InterPro" id="IPR019734">
    <property type="entry name" value="TPR_rpt"/>
</dbReference>
<protein>
    <submittedName>
        <fullName evidence="3">Uncharacterized protein</fullName>
    </submittedName>
</protein>
<evidence type="ECO:0000313" key="3">
    <source>
        <dbReference type="EMBL" id="KUO21908.1"/>
    </source>
</evidence>
<dbReference type="EMBL" id="LMXB01000021">
    <property type="protein sequence ID" value="KUO21908.1"/>
    <property type="molecule type" value="Genomic_DNA"/>
</dbReference>
<dbReference type="Pfam" id="PF13432">
    <property type="entry name" value="TPR_16"/>
    <property type="match status" value="1"/>
</dbReference>
<keyword evidence="4" id="KW-1185">Reference proteome</keyword>
<dbReference type="PANTHER" id="PTHR44395:SF1">
    <property type="entry name" value="PROTEIN O-MANNOSYL-TRANSFERASE TMTC3"/>
    <property type="match status" value="1"/>
</dbReference>
<dbReference type="GO" id="GO:0035269">
    <property type="term" value="P:protein O-linked glycosylation via mannose"/>
    <property type="evidence" value="ECO:0007669"/>
    <property type="project" value="TreeGrafter"/>
</dbReference>
<dbReference type="Pfam" id="PF13174">
    <property type="entry name" value="TPR_6"/>
    <property type="match status" value="1"/>
</dbReference>
<reference evidence="3 4" key="1">
    <citation type="submission" date="2015-10" db="EMBL/GenBank/DDBJ databases">
        <title>Draft genome sequence of Streptomyces sp. RV15, isolated from a marine sponge.</title>
        <authorList>
            <person name="Ruckert C."/>
            <person name="Abdelmohsen U.R."/>
            <person name="Winkler A."/>
            <person name="Hentschel U."/>
            <person name="Kalinowski J."/>
            <person name="Kampfer P."/>
            <person name="Glaeser S."/>
        </authorList>
    </citation>
    <scope>NUCLEOTIDE SEQUENCE [LARGE SCALE GENOMIC DNA]</scope>
    <source>
        <strain evidence="3 4">RV15</strain>
    </source>
</reference>
<dbReference type="Proteomes" id="UP000053260">
    <property type="component" value="Unassembled WGS sequence"/>
</dbReference>
<feature type="compositionally biased region" description="Polar residues" evidence="2">
    <location>
        <begin position="182"/>
        <end position="195"/>
    </location>
</feature>
<dbReference type="Gene3D" id="1.25.40.10">
    <property type="entry name" value="Tetratricopeptide repeat domain"/>
    <property type="match status" value="2"/>
</dbReference>
<dbReference type="SMART" id="SM00028">
    <property type="entry name" value="TPR"/>
    <property type="match status" value="4"/>
</dbReference>
<proteinExistence type="predicted"/>
<sequence length="195" mass="21228">MAVATGLTAWAIRPHPTQAPEPKTAPANWTKYQQVDALMQTALLQQRQMHDSKGAADTYGRLLKLDPHNKVAWYNLGVIAQQDGKTADARAAYEKALKIDPSFTSALFNEAILLKSSDADRAIGLLKRAIAADPKDATAYLHLGQILAEKDRDEEAGEAFRHAVAADPSLHSQVPERFWDSVNPSPTSSQAGSTR</sequence>
<dbReference type="GO" id="GO:0000030">
    <property type="term" value="F:mannosyltransferase activity"/>
    <property type="evidence" value="ECO:0007669"/>
    <property type="project" value="TreeGrafter"/>
</dbReference>